<dbReference type="EMBL" id="JALJOU010000029">
    <property type="protein sequence ID" value="KAK9835229.1"/>
    <property type="molecule type" value="Genomic_DNA"/>
</dbReference>
<feature type="repeat" description="RCC1" evidence="2">
    <location>
        <begin position="619"/>
        <end position="674"/>
    </location>
</feature>
<evidence type="ECO:0000259" key="6">
    <source>
        <dbReference type="Pfam" id="PF17927"/>
    </source>
</evidence>
<name>A0AAW1RN40_9CHLO</name>
<dbReference type="PROSITE" id="PS00626">
    <property type="entry name" value="RCC1_2"/>
    <property type="match status" value="1"/>
</dbReference>
<dbReference type="Proteomes" id="UP001445335">
    <property type="component" value="Unassembled WGS sequence"/>
</dbReference>
<feature type="domain" description="RCC1-like" evidence="7">
    <location>
        <begin position="372"/>
        <end position="682"/>
    </location>
</feature>
<dbReference type="InterPro" id="IPR028641">
    <property type="entry name" value="RCC2"/>
</dbReference>
<evidence type="ECO:0000256" key="1">
    <source>
        <dbReference type="ARBA" id="ARBA00022737"/>
    </source>
</evidence>
<keyword evidence="4" id="KW-1133">Transmembrane helix</keyword>
<dbReference type="AlphaFoldDB" id="A0AAW1RN40"/>
<feature type="transmembrane region" description="Helical" evidence="4">
    <location>
        <begin position="37"/>
        <end position="59"/>
    </location>
</feature>
<dbReference type="Gene3D" id="2.130.10.30">
    <property type="entry name" value="Regulator of chromosome condensation 1/beta-lactamase-inhibitor protein II"/>
    <property type="match status" value="2"/>
</dbReference>
<dbReference type="InterPro" id="IPR058923">
    <property type="entry name" value="RCC1-like_dom"/>
</dbReference>
<dbReference type="GO" id="GO:0016020">
    <property type="term" value="C:membrane"/>
    <property type="evidence" value="ECO:0007669"/>
    <property type="project" value="TreeGrafter"/>
</dbReference>
<dbReference type="PANTHER" id="PTHR46207:SF1">
    <property type="entry name" value="PROTEIN RCC2"/>
    <property type="match status" value="1"/>
</dbReference>
<feature type="compositionally biased region" description="Low complexity" evidence="3">
    <location>
        <begin position="797"/>
        <end position="807"/>
    </location>
</feature>
<feature type="domain" description="Inositol-tetrakisphosphate 1-kinase N-terminal" evidence="6">
    <location>
        <begin position="101"/>
        <end position="180"/>
    </location>
</feature>
<evidence type="ECO:0000256" key="4">
    <source>
        <dbReference type="SAM" id="Phobius"/>
    </source>
</evidence>
<dbReference type="PRINTS" id="PR00633">
    <property type="entry name" value="RCCNDNSATION"/>
</dbReference>
<dbReference type="InterPro" id="IPR041429">
    <property type="entry name" value="ITPK1_N"/>
</dbReference>
<reference evidence="8 9" key="1">
    <citation type="journal article" date="2024" name="Nat. Commun.">
        <title>Phylogenomics reveals the evolutionary origins of lichenization in chlorophyte algae.</title>
        <authorList>
            <person name="Puginier C."/>
            <person name="Libourel C."/>
            <person name="Otte J."/>
            <person name="Skaloud P."/>
            <person name="Haon M."/>
            <person name="Grisel S."/>
            <person name="Petersen M."/>
            <person name="Berrin J.G."/>
            <person name="Delaux P.M."/>
            <person name="Dal Grande F."/>
            <person name="Keller J."/>
        </authorList>
    </citation>
    <scope>NUCLEOTIDE SEQUENCE [LARGE SCALE GENOMIC DNA]</scope>
    <source>
        <strain evidence="8 9">SAG 245.80</strain>
    </source>
</reference>
<dbReference type="Gene3D" id="3.40.50.11370">
    <property type="match status" value="1"/>
</dbReference>
<feature type="repeat" description="RCC1" evidence="2">
    <location>
        <begin position="723"/>
        <end position="776"/>
    </location>
</feature>
<keyword evidence="4" id="KW-0472">Membrane</keyword>
<evidence type="ECO:0000259" key="5">
    <source>
        <dbReference type="Pfam" id="PF05770"/>
    </source>
</evidence>
<evidence type="ECO:0000256" key="2">
    <source>
        <dbReference type="PROSITE-ProRule" id="PRU00235"/>
    </source>
</evidence>
<evidence type="ECO:0008006" key="10">
    <source>
        <dbReference type="Google" id="ProtNLM"/>
    </source>
</evidence>
<feature type="domain" description="Inositol 1,3,4-trisphosphate 5/6-kinase ATP-grasp" evidence="5">
    <location>
        <begin position="232"/>
        <end position="365"/>
    </location>
</feature>
<evidence type="ECO:0000313" key="8">
    <source>
        <dbReference type="EMBL" id="KAK9835229.1"/>
    </source>
</evidence>
<keyword evidence="4" id="KW-0812">Transmembrane</keyword>
<dbReference type="SUPFAM" id="SSF50985">
    <property type="entry name" value="RCC1/BLIP-II"/>
    <property type="match status" value="1"/>
</dbReference>
<organism evidence="8 9">
    <name type="scientific">Elliptochloris bilobata</name>
    <dbReference type="NCBI Taxonomy" id="381761"/>
    <lineage>
        <taxon>Eukaryota</taxon>
        <taxon>Viridiplantae</taxon>
        <taxon>Chlorophyta</taxon>
        <taxon>core chlorophytes</taxon>
        <taxon>Trebouxiophyceae</taxon>
        <taxon>Trebouxiophyceae incertae sedis</taxon>
        <taxon>Elliptochloris clade</taxon>
        <taxon>Elliptochloris</taxon>
    </lineage>
</organism>
<feature type="region of interest" description="Disordered" evidence="3">
    <location>
        <begin position="797"/>
        <end position="833"/>
    </location>
</feature>
<feature type="repeat" description="RCC1" evidence="2">
    <location>
        <begin position="497"/>
        <end position="552"/>
    </location>
</feature>
<feature type="repeat" description="RCC1" evidence="2">
    <location>
        <begin position="553"/>
        <end position="618"/>
    </location>
</feature>
<evidence type="ECO:0000259" key="7">
    <source>
        <dbReference type="Pfam" id="PF25390"/>
    </source>
</evidence>
<evidence type="ECO:0000313" key="9">
    <source>
        <dbReference type="Proteomes" id="UP001445335"/>
    </source>
</evidence>
<dbReference type="PANTHER" id="PTHR46207">
    <property type="entry name" value="PROTEIN RCC2"/>
    <property type="match status" value="1"/>
</dbReference>
<keyword evidence="1" id="KW-0677">Repeat</keyword>
<comment type="caution">
    <text evidence="8">The sequence shown here is derived from an EMBL/GenBank/DDBJ whole genome shotgun (WGS) entry which is preliminary data.</text>
</comment>
<feature type="repeat" description="RCC1" evidence="2">
    <location>
        <begin position="445"/>
        <end position="496"/>
    </location>
</feature>
<dbReference type="InterPro" id="IPR040464">
    <property type="entry name" value="InsP(3)kin_ATP-grasp"/>
</dbReference>
<dbReference type="GO" id="GO:0031267">
    <property type="term" value="F:small GTPase binding"/>
    <property type="evidence" value="ECO:0007669"/>
    <property type="project" value="TreeGrafter"/>
</dbReference>
<protein>
    <recommendedName>
        <fullName evidence="10">Inositol-1,3,4-trisphosphate 5/6-kinase</fullName>
    </recommendedName>
</protein>
<sequence length="833" mass="86383">MTVSSSIRAVIFDASALAALLESGTAAADLEALHLLLLGGIVVAVVVQAGAAVSAAHLLARLHRAGLPPAVRVHVASLLGMCTVLRAAAESMGVLQQHCMKLAERGLLPLAAADGVSFVRLNLGAPVAAQGPYDAVLLKASDELEPSSCGSEPAFSAWLRALEARMLAQQVCVIDPLPAISQVLDRWALHGALERVQAAAAERGLPLRVPPTARLEALDAGAGARLAEAGVRFPLVLKPAFVAHSGIMHKVYVIGQAVRICEKASLPDPAVQAPASVCVQEQPEPVVFDSQHMGTRAAGSGLAASSSAAGAPRGPVDCALMHRAAALVQQELRLRLFGFDVLVESATGVHYIVDVNHFPSFSEVTDAGWALRGEVLFTGGTDWQSLGRGGGGKKKTDAANAAQDRQSKYPNINVPMRLSGLQDVRVRFIAAGNSSASCIAGAMDGRCFTWGRNERGQLGHGDQTQRNVPTVVEALAGKSIVSGSGGKNHSAVLTDDGHSYTFGSNLHGQCGTGSVKSTTKNEELFLLPVRALVEKCASVACGAEFTMWLTEEGRLLSAGLPQFGQLGHGTDNEYNAKDSSVQLKYAPQPTPTAISKLAHTKIVKFACGANHSLALDDKGAAFTWGNGGYGRLGHSVQQDEFSPRQVETLKGRMPADPSGVVACGAASSFCCIVGSQLMAWGKLKTTDNTMYPKAFQDLSGWNVRTMACGASTYAVAASAGGEESTITWGQAHNGELGYGASGKKSSANPGKCMALEGAHVVQVALGIGHGLFLADPEHKTVKAAEVYTPAVLEEAAPAAPEASAGAAKGRGKGAAAKRKADTEAAKPKRGKKA</sequence>
<dbReference type="PROSITE" id="PS50012">
    <property type="entry name" value="RCC1_3"/>
    <property type="match status" value="5"/>
</dbReference>
<dbReference type="Pfam" id="PF17927">
    <property type="entry name" value="Ins134_P3_kin_N"/>
    <property type="match status" value="1"/>
</dbReference>
<accession>A0AAW1RN40</accession>
<dbReference type="Gene3D" id="3.30.470.20">
    <property type="entry name" value="ATP-grasp fold, B domain"/>
    <property type="match status" value="1"/>
</dbReference>
<evidence type="ECO:0000256" key="3">
    <source>
        <dbReference type="SAM" id="MobiDB-lite"/>
    </source>
</evidence>
<proteinExistence type="predicted"/>
<dbReference type="InterPro" id="IPR009091">
    <property type="entry name" value="RCC1/BLIP-II"/>
</dbReference>
<dbReference type="Pfam" id="PF25390">
    <property type="entry name" value="WD40_RLD"/>
    <property type="match status" value="1"/>
</dbReference>
<gene>
    <name evidence="8" type="ORF">WJX81_007521</name>
</gene>
<dbReference type="Pfam" id="PF05770">
    <property type="entry name" value="Ins134_P3_kin"/>
    <property type="match status" value="1"/>
</dbReference>
<keyword evidence="9" id="KW-1185">Reference proteome</keyword>
<dbReference type="InterPro" id="IPR000408">
    <property type="entry name" value="Reg_chr_condens"/>
</dbReference>
<dbReference type="SUPFAM" id="SSF56059">
    <property type="entry name" value="Glutathione synthetase ATP-binding domain-like"/>
    <property type="match status" value="1"/>
</dbReference>